<name>A0ABR9AGJ8_9BACT</name>
<gene>
    <name evidence="4" type="ORF">IFO69_03880</name>
</gene>
<protein>
    <submittedName>
        <fullName evidence="4">Organic solvent tolerance protein OstA</fullName>
    </submittedName>
</protein>
<comment type="caution">
    <text evidence="4">The sequence shown here is derived from an EMBL/GenBank/DDBJ whole genome shotgun (WGS) entry which is preliminary data.</text>
</comment>
<dbReference type="PANTHER" id="PTHR36504">
    <property type="entry name" value="LIPOPOLYSACCHARIDE EXPORT SYSTEM PROTEIN LPTA"/>
    <property type="match status" value="1"/>
</dbReference>
<evidence type="ECO:0000259" key="3">
    <source>
        <dbReference type="Pfam" id="PF13100"/>
    </source>
</evidence>
<proteinExistence type="predicted"/>
<dbReference type="PANTHER" id="PTHR36504:SF1">
    <property type="entry name" value="LIPOPOLYSACCHARIDE EXPORT SYSTEM PROTEIN LPTA"/>
    <property type="match status" value="1"/>
</dbReference>
<organism evidence="4 5">
    <name type="scientific">Echinicola arenosa</name>
    <dbReference type="NCBI Taxonomy" id="2774144"/>
    <lineage>
        <taxon>Bacteria</taxon>
        <taxon>Pseudomonadati</taxon>
        <taxon>Bacteroidota</taxon>
        <taxon>Cytophagia</taxon>
        <taxon>Cytophagales</taxon>
        <taxon>Cyclobacteriaceae</taxon>
        <taxon>Echinicola</taxon>
    </lineage>
</organism>
<sequence>MLKKNFTYLYIFLFLTLSLKVAQAQNQGTTRTIQIVQADRLQAAGAIQRLIDNVIMNHQGTIIHCDSAYFYEKENKAKLFGHVKIDNPKDTVTSTSRYADYDGNTQLVKIRDNVVFKKSSTTLYTDFLDYNRKTGIADYFNSGKVVDSTNVLTSQTGRYETQIEKITFRDNVILVNPEYTLKSNTLFYYTEPKTAETEGLTNILSTKGDELNAQKGSFYDTQNKLFRFYEGDVENETSRVIGKELFYDENKKYYEAKEDVSIFNKERNIEVFGDFGKYWEEEKYSEVYGKALVQKYFESDTLFMTADTLISKDSELVEERRMLAFPNTRLIKGELSGRADSTVYIYSDSTIYLYGDPLLWNNKSQISADSIHFLIANEDIDRAFLKDNAFAITSDTIANFNQIKGREMTGFFAEGEMTKLDVEGNGESLYFALENDTTLQGVNTLLCGKIIMHFEKGNVSSINHTINPEASFIPPHLLKEENTMLEGFVWRIEEKPSMEMINMWRTPSKKDENRKNLFNEPNIRIPYPDEDEIQTIINEWVEKESNTSKKP</sequence>
<reference evidence="4 5" key="1">
    <citation type="submission" date="2020-09" db="EMBL/GenBank/DDBJ databases">
        <title>Echinicola sp. CAU 1574 isolated from sand of Sido Beach.</title>
        <authorList>
            <person name="Kim W."/>
        </authorList>
    </citation>
    <scope>NUCLEOTIDE SEQUENCE [LARGE SCALE GENOMIC DNA]</scope>
    <source>
        <strain evidence="4 5">CAU 1574</strain>
    </source>
</reference>
<evidence type="ECO:0000256" key="1">
    <source>
        <dbReference type="ARBA" id="ARBA00022729"/>
    </source>
</evidence>
<keyword evidence="5" id="KW-1185">Reference proteome</keyword>
<evidence type="ECO:0000313" key="4">
    <source>
        <dbReference type="EMBL" id="MBD8487883.1"/>
    </source>
</evidence>
<dbReference type="InterPro" id="IPR005653">
    <property type="entry name" value="OstA-like_N"/>
</dbReference>
<keyword evidence="1 2" id="KW-0732">Signal</keyword>
<dbReference type="Proteomes" id="UP000647133">
    <property type="component" value="Unassembled WGS sequence"/>
</dbReference>
<accession>A0ABR9AGJ8</accession>
<feature type="chain" id="PRO_5045479548" evidence="2">
    <location>
        <begin position="25"/>
        <end position="551"/>
    </location>
</feature>
<dbReference type="InterPro" id="IPR052037">
    <property type="entry name" value="LPS_export_LptA"/>
</dbReference>
<evidence type="ECO:0000256" key="2">
    <source>
        <dbReference type="SAM" id="SignalP"/>
    </source>
</evidence>
<dbReference type="EMBL" id="JACYTQ010000001">
    <property type="protein sequence ID" value="MBD8487883.1"/>
    <property type="molecule type" value="Genomic_DNA"/>
</dbReference>
<dbReference type="Gene3D" id="2.60.450.10">
    <property type="entry name" value="Lipopolysaccharide (LPS) transport protein A like domain"/>
    <property type="match status" value="2"/>
</dbReference>
<evidence type="ECO:0000313" key="5">
    <source>
        <dbReference type="Proteomes" id="UP000647133"/>
    </source>
</evidence>
<feature type="signal peptide" evidence="2">
    <location>
        <begin position="1"/>
        <end position="24"/>
    </location>
</feature>
<feature type="domain" description="Organic solvent tolerance-like N-terminal" evidence="3">
    <location>
        <begin position="43"/>
        <end position="183"/>
    </location>
</feature>
<dbReference type="Pfam" id="PF13100">
    <property type="entry name" value="OstA_2"/>
    <property type="match status" value="1"/>
</dbReference>
<dbReference type="RefSeq" id="WP_192008486.1">
    <property type="nucleotide sequence ID" value="NZ_JACYTQ010000001.1"/>
</dbReference>